<dbReference type="GO" id="GO:0046872">
    <property type="term" value="F:metal ion binding"/>
    <property type="evidence" value="ECO:0007669"/>
    <property type="project" value="UniProtKB-KW"/>
</dbReference>
<evidence type="ECO:0000256" key="1">
    <source>
        <dbReference type="ARBA" id="ARBA00010211"/>
    </source>
</evidence>
<dbReference type="Gene3D" id="3.90.850.10">
    <property type="entry name" value="Fumarylacetoacetase-like, C-terminal domain"/>
    <property type="match status" value="1"/>
</dbReference>
<evidence type="ECO:0000313" key="5">
    <source>
        <dbReference type="Proteomes" id="UP000282322"/>
    </source>
</evidence>
<dbReference type="OrthoDB" id="6242at2157"/>
<dbReference type="Pfam" id="PF01557">
    <property type="entry name" value="FAA_hydrolase"/>
    <property type="match status" value="1"/>
</dbReference>
<dbReference type="RefSeq" id="WP_124953684.1">
    <property type="nucleotide sequence ID" value="NZ_RRCH01000003.1"/>
</dbReference>
<dbReference type="EMBL" id="RRCH01000003">
    <property type="protein sequence ID" value="RRJ33817.1"/>
    <property type="molecule type" value="Genomic_DNA"/>
</dbReference>
<sequence length="284" mass="30784">MQFTRYVVDGSPQWGVQQDDTVVPLTGLRDDVSISQFGSPGFHRVVEEGLNAAQDRALPLENITQLAPVPRPGKIVCVGLNYHDHAEEQNENVPERPLLFGKAPTAVTNPGDPIVHPAGIEEVDYEVELGVVIGKTAKNVDAANAREYVAGYTAVNDVSARDAQFEDEQYLRGKSYDTFAPMGPTLVPDAFFEPNAVDIACRVNGETRQQSNTEQFIFDVDELIEYISAAMTLRPGDVISTGTPGGVGIFREPPELLEPGDVVDIEIDGIGTLTNPVVAHQSQN</sequence>
<feature type="domain" description="Fumarylacetoacetase-like C-terminal" evidence="3">
    <location>
        <begin position="74"/>
        <end position="278"/>
    </location>
</feature>
<dbReference type="SUPFAM" id="SSF56529">
    <property type="entry name" value="FAH"/>
    <property type="match status" value="1"/>
</dbReference>
<comment type="caution">
    <text evidence="4">The sequence shown here is derived from an EMBL/GenBank/DDBJ whole genome shotgun (WGS) entry which is preliminary data.</text>
</comment>
<evidence type="ECO:0000256" key="2">
    <source>
        <dbReference type="ARBA" id="ARBA00022723"/>
    </source>
</evidence>
<dbReference type="Proteomes" id="UP000282322">
    <property type="component" value="Unassembled WGS sequence"/>
</dbReference>
<dbReference type="GO" id="GO:0016853">
    <property type="term" value="F:isomerase activity"/>
    <property type="evidence" value="ECO:0007669"/>
    <property type="project" value="UniProtKB-ARBA"/>
</dbReference>
<keyword evidence="5" id="KW-1185">Reference proteome</keyword>
<dbReference type="GO" id="GO:0019752">
    <property type="term" value="P:carboxylic acid metabolic process"/>
    <property type="evidence" value="ECO:0007669"/>
    <property type="project" value="UniProtKB-ARBA"/>
</dbReference>
<protein>
    <submittedName>
        <fullName evidence="4">DUF2437 domain-containing protein</fullName>
    </submittedName>
</protein>
<keyword evidence="2" id="KW-0479">Metal-binding</keyword>
<name>A0A3P3RJU9_9EURY</name>
<dbReference type="InterPro" id="IPR051121">
    <property type="entry name" value="FAH"/>
</dbReference>
<evidence type="ECO:0000313" key="4">
    <source>
        <dbReference type="EMBL" id="RRJ33817.1"/>
    </source>
</evidence>
<reference evidence="4 5" key="1">
    <citation type="submission" date="2018-11" db="EMBL/GenBank/DDBJ databases">
        <title>Taxonoimc description of Halomarina strain SPP-AMP-1.</title>
        <authorList>
            <person name="Pal Y."/>
            <person name="Srinivasana K."/>
            <person name="Verma A."/>
            <person name="Kumar P."/>
        </authorList>
    </citation>
    <scope>NUCLEOTIDE SEQUENCE [LARGE SCALE GENOMIC DNA]</scope>
    <source>
        <strain evidence="4 5">SPP-AMP-1</strain>
    </source>
</reference>
<accession>A0A3P3RJU9</accession>
<dbReference type="InterPro" id="IPR011234">
    <property type="entry name" value="Fumarylacetoacetase-like_C"/>
</dbReference>
<evidence type="ECO:0000259" key="3">
    <source>
        <dbReference type="Pfam" id="PF01557"/>
    </source>
</evidence>
<organism evidence="4 5">
    <name type="scientific">Halocatena pleomorpha</name>
    <dbReference type="NCBI Taxonomy" id="1785090"/>
    <lineage>
        <taxon>Archaea</taxon>
        <taxon>Methanobacteriati</taxon>
        <taxon>Methanobacteriota</taxon>
        <taxon>Stenosarchaea group</taxon>
        <taxon>Halobacteria</taxon>
        <taxon>Halobacteriales</taxon>
        <taxon>Natronomonadaceae</taxon>
        <taxon>Halocatena</taxon>
    </lineage>
</organism>
<gene>
    <name evidence="4" type="ORF">EIK79_03265</name>
</gene>
<dbReference type="FunFam" id="3.90.850.10:FF:000002">
    <property type="entry name" value="2-hydroxyhepta-2,4-diene-1,7-dioate isomerase"/>
    <property type="match status" value="1"/>
</dbReference>
<comment type="similarity">
    <text evidence="1">Belongs to the FAH family.</text>
</comment>
<dbReference type="PANTHER" id="PTHR42796">
    <property type="entry name" value="FUMARYLACETOACETATE HYDROLASE DOMAIN-CONTAINING PROTEIN 2A-RELATED"/>
    <property type="match status" value="1"/>
</dbReference>
<dbReference type="InterPro" id="IPR036663">
    <property type="entry name" value="Fumarylacetoacetase_C_sf"/>
</dbReference>
<proteinExistence type="inferred from homology"/>
<dbReference type="PANTHER" id="PTHR42796:SF4">
    <property type="entry name" value="FUMARYLACETOACETATE HYDROLASE DOMAIN-CONTAINING PROTEIN 2A"/>
    <property type="match status" value="1"/>
</dbReference>
<dbReference type="AlphaFoldDB" id="A0A3P3RJU9"/>